<evidence type="ECO:0000256" key="3">
    <source>
        <dbReference type="ARBA" id="ARBA00022729"/>
    </source>
</evidence>
<keyword evidence="3" id="KW-0732">Signal</keyword>
<dbReference type="Gene3D" id="2.20.100.10">
    <property type="entry name" value="Thrombospondin type-1 (TSP1) repeat"/>
    <property type="match status" value="1"/>
</dbReference>
<dbReference type="InterPro" id="IPR013320">
    <property type="entry name" value="ConA-like_dom_sf"/>
</dbReference>
<dbReference type="SUPFAM" id="SSF49899">
    <property type="entry name" value="Concanavalin A-like lectins/glucanases"/>
    <property type="match status" value="1"/>
</dbReference>
<proteinExistence type="predicted"/>
<sequence length="399" mass="43957">MPVCLPSRTFAGWSAWSDYTSCSVACGGGVQQRFRHCLKPATETRSAASVEIENHPAGSTTTERTQPVAYGAPPGVSIERTNDGHGTWKGKLKSKPTETDGRQRRMKFLEKVNEKSIMNPSMSEPISSEAGSQWTPTLPGKSVPLHGRLLMKTTRQAKDGTAAADDGSTWPVCEGHNIEQRKCNMFECAGTINLLTALTPNYHWRSWDEVIDERINYQINQLDQNFTLMMSLRLKFICLHLSCTNTEPNPYIWTRNTTPPAVQPSAEPARQTDDDIGLDPSATGRPISGHIFSVRSKLTTGSSLSINFETDGHGGLRVLQEKYGLSEMLPVRAGKFTLRDGDWHSLALSGRDGGFVTVYIDCQWMNSFVLTKGSIELPQYPIVEIGPNMDATPPAPIDV</sequence>
<evidence type="ECO:0000256" key="5">
    <source>
        <dbReference type="ARBA" id="ARBA00023157"/>
    </source>
</evidence>
<reference evidence="7" key="2">
    <citation type="submission" date="2020-05" db="UniProtKB">
        <authorList>
            <consortium name="EnsemblMetazoa"/>
        </authorList>
    </citation>
    <scope>IDENTIFICATION</scope>
    <source>
        <strain evidence="7">A-37</strain>
    </source>
</reference>
<keyword evidence="2" id="KW-0964">Secreted</keyword>
<reference evidence="8" key="1">
    <citation type="submission" date="2013-09" db="EMBL/GenBank/DDBJ databases">
        <title>The Genome Sequence of Anopheles culicifacies species A.</title>
        <authorList>
            <consortium name="The Broad Institute Genomics Platform"/>
            <person name="Neafsey D.E."/>
            <person name="Besansky N."/>
            <person name="Howell P."/>
            <person name="Walton C."/>
            <person name="Young S.K."/>
            <person name="Zeng Q."/>
            <person name="Gargeya S."/>
            <person name="Fitzgerald M."/>
            <person name="Haas B."/>
            <person name="Abouelleil A."/>
            <person name="Allen A.W."/>
            <person name="Alvarado L."/>
            <person name="Arachchi H.M."/>
            <person name="Berlin A.M."/>
            <person name="Chapman S.B."/>
            <person name="Gainer-Dewar J."/>
            <person name="Goldberg J."/>
            <person name="Griggs A."/>
            <person name="Gujja S."/>
            <person name="Hansen M."/>
            <person name="Howarth C."/>
            <person name="Imamovic A."/>
            <person name="Ireland A."/>
            <person name="Larimer J."/>
            <person name="McCowan C."/>
            <person name="Murphy C."/>
            <person name="Pearson M."/>
            <person name="Poon T.W."/>
            <person name="Priest M."/>
            <person name="Roberts A."/>
            <person name="Saif S."/>
            <person name="Shea T."/>
            <person name="Sisk P."/>
            <person name="Sykes S."/>
            <person name="Wortman J."/>
            <person name="Nusbaum C."/>
            <person name="Birren B."/>
        </authorList>
    </citation>
    <scope>NUCLEOTIDE SEQUENCE [LARGE SCALE GENOMIC DNA]</scope>
    <source>
        <strain evidence="8">A-37</strain>
    </source>
</reference>
<dbReference type="EnsemblMetazoa" id="ACUA011641-RA">
    <property type="protein sequence ID" value="ACUA011641-PA"/>
    <property type="gene ID" value="ACUA011641"/>
</dbReference>
<accession>A0A182M7V3</accession>
<protein>
    <recommendedName>
        <fullName evidence="9">Laminin G domain-containing protein</fullName>
    </recommendedName>
</protein>
<dbReference type="SMART" id="SM00209">
    <property type="entry name" value="TSP1"/>
    <property type="match status" value="1"/>
</dbReference>
<evidence type="ECO:0000256" key="6">
    <source>
        <dbReference type="SAM" id="MobiDB-lite"/>
    </source>
</evidence>
<dbReference type="Proteomes" id="UP000075883">
    <property type="component" value="Unassembled WGS sequence"/>
</dbReference>
<dbReference type="STRING" id="139723.A0A182M7V3"/>
<name>A0A182M7V3_9DIPT</name>
<evidence type="ECO:0000256" key="2">
    <source>
        <dbReference type="ARBA" id="ARBA00022525"/>
    </source>
</evidence>
<dbReference type="InterPro" id="IPR036383">
    <property type="entry name" value="TSP1_rpt_sf"/>
</dbReference>
<keyword evidence="4" id="KW-0677">Repeat</keyword>
<dbReference type="EMBL" id="AXCM01012139">
    <property type="status" value="NOT_ANNOTATED_CDS"/>
    <property type="molecule type" value="Genomic_DNA"/>
</dbReference>
<keyword evidence="8" id="KW-1185">Reference proteome</keyword>
<feature type="region of interest" description="Disordered" evidence="6">
    <location>
        <begin position="119"/>
        <end position="143"/>
    </location>
</feature>
<dbReference type="AlphaFoldDB" id="A0A182M7V3"/>
<feature type="region of interest" description="Disordered" evidence="6">
    <location>
        <begin position="57"/>
        <end position="102"/>
    </location>
</feature>
<dbReference type="PROSITE" id="PS50092">
    <property type="entry name" value="TSP1"/>
    <property type="match status" value="1"/>
</dbReference>
<evidence type="ECO:0000313" key="7">
    <source>
        <dbReference type="EnsemblMetazoa" id="ACUA011641-PA"/>
    </source>
</evidence>
<dbReference type="SUPFAM" id="SSF82895">
    <property type="entry name" value="TSP-1 type 1 repeat"/>
    <property type="match status" value="1"/>
</dbReference>
<organism evidence="7 8">
    <name type="scientific">Anopheles culicifacies</name>
    <dbReference type="NCBI Taxonomy" id="139723"/>
    <lineage>
        <taxon>Eukaryota</taxon>
        <taxon>Metazoa</taxon>
        <taxon>Ecdysozoa</taxon>
        <taxon>Arthropoda</taxon>
        <taxon>Hexapoda</taxon>
        <taxon>Insecta</taxon>
        <taxon>Pterygota</taxon>
        <taxon>Neoptera</taxon>
        <taxon>Endopterygota</taxon>
        <taxon>Diptera</taxon>
        <taxon>Nematocera</taxon>
        <taxon>Culicoidea</taxon>
        <taxon>Culicidae</taxon>
        <taxon>Anophelinae</taxon>
        <taxon>Anopheles</taxon>
        <taxon>culicifacies species complex</taxon>
    </lineage>
</organism>
<feature type="compositionally biased region" description="Polar residues" evidence="6">
    <location>
        <begin position="119"/>
        <end position="136"/>
    </location>
</feature>
<keyword evidence="5" id="KW-1015">Disulfide bond</keyword>
<dbReference type="EMBL" id="AXCM01012140">
    <property type="status" value="NOT_ANNOTATED_CDS"/>
    <property type="molecule type" value="Genomic_DNA"/>
</dbReference>
<dbReference type="Pfam" id="PF00090">
    <property type="entry name" value="TSP_1"/>
    <property type="match status" value="1"/>
</dbReference>
<evidence type="ECO:0000313" key="8">
    <source>
        <dbReference type="Proteomes" id="UP000075883"/>
    </source>
</evidence>
<dbReference type="PANTHER" id="PTHR22906:SF43">
    <property type="entry name" value="PROPERDIN"/>
    <property type="match status" value="1"/>
</dbReference>
<evidence type="ECO:0000256" key="4">
    <source>
        <dbReference type="ARBA" id="ARBA00022737"/>
    </source>
</evidence>
<dbReference type="VEuPathDB" id="VectorBase:ACUA011641"/>
<evidence type="ECO:0000256" key="1">
    <source>
        <dbReference type="ARBA" id="ARBA00004613"/>
    </source>
</evidence>
<dbReference type="InterPro" id="IPR052065">
    <property type="entry name" value="Compl_asym_regulator"/>
</dbReference>
<comment type="subcellular location">
    <subcellularLocation>
        <location evidence="1">Secreted</location>
    </subcellularLocation>
</comment>
<evidence type="ECO:0008006" key="9">
    <source>
        <dbReference type="Google" id="ProtNLM"/>
    </source>
</evidence>
<dbReference type="Gene3D" id="2.60.120.200">
    <property type="match status" value="1"/>
</dbReference>
<dbReference type="PANTHER" id="PTHR22906">
    <property type="entry name" value="PROPERDIN"/>
    <property type="match status" value="1"/>
</dbReference>
<dbReference type="InterPro" id="IPR000884">
    <property type="entry name" value="TSP1_rpt"/>
</dbReference>